<accession>D0QWP7</accession>
<organism evidence="3">
    <name type="scientific">Drosophila miranda</name>
    <name type="common">Fruit fly</name>
    <dbReference type="NCBI Taxonomy" id="7229"/>
    <lineage>
        <taxon>Eukaryota</taxon>
        <taxon>Metazoa</taxon>
        <taxon>Ecdysozoa</taxon>
        <taxon>Arthropoda</taxon>
        <taxon>Hexapoda</taxon>
        <taxon>Insecta</taxon>
        <taxon>Pterygota</taxon>
        <taxon>Neoptera</taxon>
        <taxon>Endopterygota</taxon>
        <taxon>Diptera</taxon>
        <taxon>Brachycera</taxon>
        <taxon>Muscomorpha</taxon>
        <taxon>Ephydroidea</taxon>
        <taxon>Drosophilidae</taxon>
        <taxon>Drosophila</taxon>
        <taxon>Sophophora</taxon>
    </lineage>
</organism>
<feature type="domain" description="DUF4773" evidence="2">
    <location>
        <begin position="49"/>
        <end position="169"/>
    </location>
</feature>
<evidence type="ECO:0000313" key="3">
    <source>
        <dbReference type="EMBL" id="ACN94766.1"/>
    </source>
</evidence>
<protein>
    <submittedName>
        <fullName evidence="3">GA13777</fullName>
    </submittedName>
</protein>
<dbReference type="PANTHER" id="PTHR36299">
    <property type="entry name" value="AGAP008005-PA"/>
    <property type="match status" value="1"/>
</dbReference>
<dbReference type="InterPro" id="IPR031941">
    <property type="entry name" value="DUF4773"/>
</dbReference>
<name>D0QWP7_DROMI</name>
<feature type="signal peptide" evidence="1">
    <location>
        <begin position="1"/>
        <end position="20"/>
    </location>
</feature>
<dbReference type="OMA" id="SYDFPCI"/>
<dbReference type="PANTHER" id="PTHR36299:SF1">
    <property type="entry name" value="DUF4773 DOMAIN-CONTAINING PROTEIN"/>
    <property type="match status" value="1"/>
</dbReference>
<feature type="chain" id="PRO_5003014233" evidence="1">
    <location>
        <begin position="21"/>
        <end position="173"/>
    </location>
</feature>
<dbReference type="OrthoDB" id="5952164at2759"/>
<gene>
    <name evidence="3" type="ORF">GA13777</name>
</gene>
<proteinExistence type="predicted"/>
<dbReference type="Pfam" id="PF15998">
    <property type="entry name" value="DUF4773"/>
    <property type="match status" value="1"/>
</dbReference>
<sequence length="173" mass="17787">MLNPSSVLILVLGTLVSVHGIAVITAADAATSSGTNLGLITIPSQAQVCTCSLSLSCSCCQSVVVNAVNTTKTLCLTFKISVLSGSVDVDVTMDGNSMTKFTISTTSPPTFCLPVLSVVTPLDMCLKLNIKMAGLSGSGIQACPTFYSSYDSSNVVSYDFPCIQLGLDGVSLV</sequence>
<dbReference type="EMBL" id="FJ821034">
    <property type="protein sequence ID" value="ACN94766.1"/>
    <property type="molecule type" value="Genomic_DNA"/>
</dbReference>
<evidence type="ECO:0000256" key="1">
    <source>
        <dbReference type="SAM" id="SignalP"/>
    </source>
</evidence>
<dbReference type="KEGG" id="dmn:108155975"/>
<reference evidence="3" key="1">
    <citation type="journal article" date="2009" name="J. Mol. Evol.">
        <title>Patterns of DNA-sequence divergence between Drosophila miranda and D. pseudoobscura.</title>
        <authorList>
            <person name="Marion de Proce S."/>
            <person name="Halligan D.L."/>
            <person name="Keightley P.D."/>
            <person name="Charlesworth B."/>
        </authorList>
    </citation>
    <scope>NUCLEOTIDE SEQUENCE</scope>
    <source>
        <strain evidence="3">MSH22</strain>
    </source>
</reference>
<dbReference type="AlphaFoldDB" id="D0QWP7"/>
<evidence type="ECO:0000259" key="2">
    <source>
        <dbReference type="Pfam" id="PF15998"/>
    </source>
</evidence>
<keyword evidence="1" id="KW-0732">Signal</keyword>